<dbReference type="NCBIfam" id="NF040521">
    <property type="entry name" value="C45_proenzyme"/>
    <property type="match status" value="1"/>
</dbReference>
<accession>A0A090ST37</accession>
<reference evidence="1 2" key="1">
    <citation type="submission" date="2014-09" db="EMBL/GenBank/DDBJ databases">
        <title>Vibrio maritimus JCM 19235. (C45) whole genome shotgun sequence.</title>
        <authorList>
            <person name="Sawabe T."/>
            <person name="Meirelles P."/>
            <person name="Nakanishi M."/>
            <person name="Sayaka M."/>
            <person name="Hattori M."/>
            <person name="Ohkuma M."/>
        </authorList>
    </citation>
    <scope>NUCLEOTIDE SEQUENCE [LARGE SCALE GENOMIC DNA]</scope>
    <source>
        <strain evidence="2">JCM19235</strain>
    </source>
</reference>
<reference evidence="1 2" key="2">
    <citation type="submission" date="2014-09" db="EMBL/GenBank/DDBJ databases">
        <authorList>
            <consortium name="NBRP consortium"/>
            <person name="Sawabe T."/>
            <person name="Meirelles P."/>
            <person name="Nakanishi M."/>
            <person name="Sayaka M."/>
            <person name="Hattori M."/>
            <person name="Ohkuma M."/>
        </authorList>
    </citation>
    <scope>NUCLEOTIDE SEQUENCE [LARGE SCALE GENOMIC DNA]</scope>
    <source>
        <strain evidence="2">JCM19235</strain>
    </source>
</reference>
<dbReference type="EMBL" id="BBMR01000013">
    <property type="protein sequence ID" value="GAL22492.1"/>
    <property type="molecule type" value="Genomic_DNA"/>
</dbReference>
<comment type="caution">
    <text evidence="1">The sequence shown here is derived from an EMBL/GenBank/DDBJ whole genome shotgun (WGS) entry which is preliminary data.</text>
</comment>
<dbReference type="STRING" id="990268.JCM19235_4008"/>
<proteinExistence type="predicted"/>
<gene>
    <name evidence="1" type="ORF">JCM19235_4008</name>
</gene>
<name>A0A090ST37_9VIBR</name>
<organism evidence="1 2">
    <name type="scientific">Vibrio maritimus</name>
    <dbReference type="NCBI Taxonomy" id="990268"/>
    <lineage>
        <taxon>Bacteria</taxon>
        <taxon>Pseudomonadati</taxon>
        <taxon>Pseudomonadota</taxon>
        <taxon>Gammaproteobacteria</taxon>
        <taxon>Vibrionales</taxon>
        <taxon>Vibrionaceae</taxon>
        <taxon>Vibrio</taxon>
    </lineage>
</organism>
<dbReference type="AlphaFoldDB" id="A0A090ST37"/>
<dbReference type="InterPro" id="IPR047794">
    <property type="entry name" value="C45_proenzyme-like"/>
</dbReference>
<keyword evidence="2" id="KW-1185">Reference proteome</keyword>
<evidence type="ECO:0000313" key="1">
    <source>
        <dbReference type="EMBL" id="GAL22492.1"/>
    </source>
</evidence>
<dbReference type="PANTHER" id="PTHR35190:SF1">
    <property type="entry name" value="PEPTIDASE C45 HYDROLASE DOMAIN-CONTAINING PROTEIN"/>
    <property type="match status" value="1"/>
</dbReference>
<dbReference type="PANTHER" id="PTHR35190">
    <property type="entry name" value="PROTEIN DCD1B"/>
    <property type="match status" value="1"/>
</dbReference>
<dbReference type="Gene3D" id="3.60.60.10">
    <property type="entry name" value="Penicillin V Acylase, Chain A"/>
    <property type="match status" value="1"/>
</dbReference>
<dbReference type="Proteomes" id="UP000029228">
    <property type="component" value="Unassembled WGS sequence"/>
</dbReference>
<evidence type="ECO:0000313" key="2">
    <source>
        <dbReference type="Proteomes" id="UP000029228"/>
    </source>
</evidence>
<dbReference type="RefSeq" id="WP_042477666.1">
    <property type="nucleotide sequence ID" value="NZ_CP090438.1"/>
</dbReference>
<protein>
    <submittedName>
        <fullName evidence="1">Uncharacterized protein</fullName>
    </submittedName>
</protein>
<dbReference type="InterPro" id="IPR047803">
    <property type="entry name" value="DCD1A/B-like"/>
</dbReference>
<dbReference type="OrthoDB" id="8617387at2"/>
<sequence length="393" mass="44137">MTTSTLTLLNQFEDGKIFETNEEMLYVLQLQGSWFEMGRQYGALAKDHMEAMYQKIVQPEINHGLITQADAFELFGTRIFNALSLRRKQYFQGVADGAGWPVEKVVVLDQSGPMAIYLGKLHSFSGCSSLATWGENTKDGHALVGRNMDWAELFLDFPIYTTVYNPTDGSNGIVNVSWPGWQWLVTGFNDKGVYTDLHDGTSMGGNIVSIEKPSFLNSVFDYMAESDSIEALSARFQASRTDVAAIWMLADQQGKACAYENTIQENRLRSADKDASSFVTVNTFLNPDWGLGKRETQSFSLKRFDNLNARHDEKAGQLDTQQMRDIFDLTLYNEDGSFKENGGVTKPTNQDVDLTNYQIVADLNELQLWVKLPALGVESDWAHVDVKSLFVNK</sequence>